<dbReference type="AlphaFoldDB" id="A0A926UXE4"/>
<dbReference type="Proteomes" id="UP000631421">
    <property type="component" value="Unassembled WGS sequence"/>
</dbReference>
<organism evidence="1 2">
    <name type="scientific">Pseudanabaena cinerea FACHB-1277</name>
    <dbReference type="NCBI Taxonomy" id="2949581"/>
    <lineage>
        <taxon>Bacteria</taxon>
        <taxon>Bacillati</taxon>
        <taxon>Cyanobacteriota</taxon>
        <taxon>Cyanophyceae</taxon>
        <taxon>Pseudanabaenales</taxon>
        <taxon>Pseudanabaenaceae</taxon>
        <taxon>Pseudanabaena</taxon>
        <taxon>Pseudanabaena cinerea</taxon>
    </lineage>
</organism>
<evidence type="ECO:0000313" key="1">
    <source>
        <dbReference type="EMBL" id="MBD2151795.1"/>
    </source>
</evidence>
<reference evidence="1" key="2">
    <citation type="submission" date="2020-08" db="EMBL/GenBank/DDBJ databases">
        <authorList>
            <person name="Chen M."/>
            <person name="Teng W."/>
            <person name="Zhao L."/>
            <person name="Hu C."/>
            <person name="Zhou Y."/>
            <person name="Han B."/>
            <person name="Song L."/>
            <person name="Shu W."/>
        </authorList>
    </citation>
    <scope>NUCLEOTIDE SEQUENCE</scope>
    <source>
        <strain evidence="1">FACHB-1277</strain>
    </source>
</reference>
<protein>
    <submittedName>
        <fullName evidence="1">Uncharacterized protein</fullName>
    </submittedName>
</protein>
<evidence type="ECO:0000313" key="2">
    <source>
        <dbReference type="Proteomes" id="UP000631421"/>
    </source>
</evidence>
<proteinExistence type="predicted"/>
<dbReference type="RefSeq" id="WP_190352213.1">
    <property type="nucleotide sequence ID" value="NZ_JACJPY010000067.1"/>
</dbReference>
<gene>
    <name evidence="1" type="ORF">H6F44_16940</name>
</gene>
<name>A0A926UXE4_9CYAN</name>
<sequence length="55" mass="6387">MSNYRALRQEIEQHLSDRITNDWLEEAEARDRDLTSGEAIGYPASQVFTDLNECK</sequence>
<dbReference type="EMBL" id="JACJPY010000067">
    <property type="protein sequence ID" value="MBD2151795.1"/>
    <property type="molecule type" value="Genomic_DNA"/>
</dbReference>
<accession>A0A926UXE4</accession>
<reference evidence="1" key="1">
    <citation type="journal article" date="2015" name="ISME J.">
        <title>Draft Genome Sequence of Streptomyces incarnatus NRRL8089, which Produces the Nucleoside Antibiotic Sinefungin.</title>
        <authorList>
            <person name="Oshima K."/>
            <person name="Hattori M."/>
            <person name="Shimizu H."/>
            <person name="Fukuda K."/>
            <person name="Nemoto M."/>
            <person name="Inagaki K."/>
            <person name="Tamura T."/>
        </authorList>
    </citation>
    <scope>NUCLEOTIDE SEQUENCE</scope>
    <source>
        <strain evidence="1">FACHB-1277</strain>
    </source>
</reference>
<comment type="caution">
    <text evidence="1">The sequence shown here is derived from an EMBL/GenBank/DDBJ whole genome shotgun (WGS) entry which is preliminary data.</text>
</comment>
<keyword evidence="2" id="KW-1185">Reference proteome</keyword>